<evidence type="ECO:0000256" key="1">
    <source>
        <dbReference type="ARBA" id="ARBA00004496"/>
    </source>
</evidence>
<dbReference type="GeneID" id="90448078"/>
<dbReference type="Proteomes" id="UP001492541">
    <property type="component" value="Chromosome"/>
</dbReference>
<keyword evidence="10" id="KW-0175">Coiled coil</keyword>
<organism evidence="11 12">
    <name type="scientific">Geoglobus acetivorans</name>
    <dbReference type="NCBI Taxonomy" id="565033"/>
    <lineage>
        <taxon>Archaea</taxon>
        <taxon>Methanobacteriati</taxon>
        <taxon>Methanobacteriota</taxon>
        <taxon>Archaeoglobi</taxon>
        <taxon>Archaeoglobales</taxon>
        <taxon>Archaeoglobaceae</taxon>
        <taxon>Geoglobus</taxon>
    </lineage>
</organism>
<dbReference type="CDD" id="cd23162">
    <property type="entry name" value="Prefoldin_beta_GimC"/>
    <property type="match status" value="1"/>
</dbReference>
<evidence type="ECO:0000256" key="7">
    <source>
        <dbReference type="ARBA" id="ARBA00025077"/>
    </source>
</evidence>
<dbReference type="Gene3D" id="1.10.287.370">
    <property type="match status" value="1"/>
</dbReference>
<comment type="subcellular location">
    <subcellularLocation>
        <location evidence="1 9">Cytoplasm</location>
    </subcellularLocation>
</comment>
<dbReference type="SUPFAM" id="SSF46579">
    <property type="entry name" value="Prefoldin"/>
    <property type="match status" value="1"/>
</dbReference>
<dbReference type="NCBIfam" id="TIGR02338">
    <property type="entry name" value="gimC_beta"/>
    <property type="match status" value="1"/>
</dbReference>
<evidence type="ECO:0000256" key="6">
    <source>
        <dbReference type="ARBA" id="ARBA00023186"/>
    </source>
</evidence>
<comment type="subunit">
    <text evidence="3 9">Heterohexamer of two alpha and four beta subunits.</text>
</comment>
<gene>
    <name evidence="9" type="primary">pfdB</name>
    <name evidence="11" type="ORF">LPQ35_00305</name>
</gene>
<evidence type="ECO:0000256" key="5">
    <source>
        <dbReference type="ARBA" id="ARBA00022490"/>
    </source>
</evidence>
<evidence type="ECO:0000313" key="11">
    <source>
        <dbReference type="EMBL" id="XAT63843.1"/>
    </source>
</evidence>
<keyword evidence="5 9" id="KW-0963">Cytoplasm</keyword>
<dbReference type="InterPro" id="IPR009053">
    <property type="entry name" value="Prefoldin"/>
</dbReference>
<dbReference type="EMBL" id="CP087714">
    <property type="protein sequence ID" value="XAT63843.1"/>
    <property type="molecule type" value="Genomic_DNA"/>
</dbReference>
<dbReference type="PANTHER" id="PTHR20903">
    <property type="entry name" value="PREFOLDIN SUBUNIT 1-RELATED"/>
    <property type="match status" value="1"/>
</dbReference>
<dbReference type="Pfam" id="PF01920">
    <property type="entry name" value="Prefoldin_2"/>
    <property type="match status" value="1"/>
</dbReference>
<evidence type="ECO:0000256" key="4">
    <source>
        <dbReference type="ARBA" id="ARBA00016304"/>
    </source>
</evidence>
<evidence type="ECO:0000256" key="9">
    <source>
        <dbReference type="HAMAP-Rule" id="MF_00307"/>
    </source>
</evidence>
<comment type="function">
    <text evidence="7 9">Molecular chaperone capable of stabilizing a range of proteins. Seems to fulfill an ATP-independent, HSP70-like function in archaeal de novo protein folding.</text>
</comment>
<evidence type="ECO:0000313" key="12">
    <source>
        <dbReference type="Proteomes" id="UP001492541"/>
    </source>
</evidence>
<dbReference type="HAMAP" id="MF_00307">
    <property type="entry name" value="PfdB"/>
    <property type="match status" value="1"/>
</dbReference>
<dbReference type="InterPro" id="IPR002777">
    <property type="entry name" value="PFD_beta-like"/>
</dbReference>
<keyword evidence="12" id="KW-1185">Reference proteome</keyword>
<evidence type="ECO:0000256" key="3">
    <source>
        <dbReference type="ARBA" id="ARBA00011716"/>
    </source>
</evidence>
<evidence type="ECO:0000256" key="2">
    <source>
        <dbReference type="ARBA" id="ARBA00008045"/>
    </source>
</evidence>
<name>A0ABZ3H448_GEOAI</name>
<evidence type="ECO:0000256" key="8">
    <source>
        <dbReference type="ARBA" id="ARBA00033461"/>
    </source>
</evidence>
<sequence>MGELPPQVQNLAGQLQQVQQQLQLIISQKAQLEGLIKEAKDALDELQKSESDVAYRAVGNVLVKLKKEEIEKDLQEKIETYEVRRNMLERQEGKLRDRLTELQEKLRSALGVQAG</sequence>
<dbReference type="PANTHER" id="PTHR20903:SF0">
    <property type="entry name" value="PREFOLDIN SUBUNIT 1"/>
    <property type="match status" value="1"/>
</dbReference>
<comment type="similarity">
    <text evidence="2 9">Belongs to the prefoldin subunit beta family.</text>
</comment>
<proteinExistence type="inferred from homology"/>
<reference evidence="11 12" key="1">
    <citation type="submission" date="2021-11" db="EMBL/GenBank/DDBJ databases">
        <title>Whole genome of Geoglobus acetivorans.</title>
        <authorList>
            <person name="Liu D."/>
        </authorList>
    </citation>
    <scope>NUCLEOTIDE SEQUENCE [LARGE SCALE GENOMIC DNA]</scope>
    <source>
        <strain evidence="11 12">SBH6</strain>
    </source>
</reference>
<keyword evidence="6 9" id="KW-0143">Chaperone</keyword>
<dbReference type="InterPro" id="IPR012713">
    <property type="entry name" value="PfdB"/>
</dbReference>
<protein>
    <recommendedName>
        <fullName evidence="4 9">Prefoldin subunit beta</fullName>
    </recommendedName>
    <alternativeName>
        <fullName evidence="8 9">GimC subunit beta</fullName>
    </alternativeName>
</protein>
<feature type="coiled-coil region" evidence="10">
    <location>
        <begin position="8"/>
        <end position="105"/>
    </location>
</feature>
<dbReference type="RefSeq" id="WP_193806794.1">
    <property type="nucleotide sequence ID" value="NZ_CP087714.1"/>
</dbReference>
<evidence type="ECO:0000256" key="10">
    <source>
        <dbReference type="SAM" id="Coils"/>
    </source>
</evidence>
<accession>A0ABZ3H448</accession>